<dbReference type="GeneID" id="22588289"/>
<accession>A0A0A0HQM0</accession>
<reference evidence="1 2" key="1">
    <citation type="journal article" date="2011" name="PLoS Genet.">
        <title>Comparative genomic analysis of human fungal pathogens causing paracoccidioidomycosis.</title>
        <authorList>
            <person name="Desjardins C.A."/>
            <person name="Champion M.D."/>
            <person name="Holder J.W."/>
            <person name="Muszewska A."/>
            <person name="Goldberg J."/>
            <person name="Bailao A.M."/>
            <person name="Brigido M.M."/>
            <person name="Ferreira M.E."/>
            <person name="Garcia A.M."/>
            <person name="Grynberg M."/>
            <person name="Gujja S."/>
            <person name="Heiman D.I."/>
            <person name="Henn M.R."/>
            <person name="Kodira C.D."/>
            <person name="Leon-Narvaez H."/>
            <person name="Longo L.V."/>
            <person name="Ma L.J."/>
            <person name="Malavazi I."/>
            <person name="Matsuo A.L."/>
            <person name="Morais F.V."/>
            <person name="Pereira M."/>
            <person name="Rodriguez-Brito S."/>
            <person name="Sakthikumar S."/>
            <person name="Salem-Izacc S.M."/>
            <person name="Sykes S.M."/>
            <person name="Teixeira M.M."/>
            <person name="Vallejo M.C."/>
            <person name="Walter M.E."/>
            <person name="Yandava C."/>
            <person name="Young S."/>
            <person name="Zeng Q."/>
            <person name="Zucker J."/>
            <person name="Felipe M.S."/>
            <person name="Goldman G.H."/>
            <person name="Haas B.J."/>
            <person name="McEwen J.G."/>
            <person name="Nino-Vega G."/>
            <person name="Puccia R."/>
            <person name="San-Blas G."/>
            <person name="Soares C.M."/>
            <person name="Birren B.W."/>
            <person name="Cuomo C.A."/>
        </authorList>
    </citation>
    <scope>NUCLEOTIDE SEQUENCE [LARGE SCALE GENOMIC DNA]</scope>
    <source>
        <strain evidence="1 2">Pb18</strain>
    </source>
</reference>
<dbReference type="EMBL" id="KN275969">
    <property type="protein sequence ID" value="KGM91534.1"/>
    <property type="molecule type" value="Genomic_DNA"/>
</dbReference>
<gene>
    <name evidence="1" type="ORF">PADG_12392</name>
</gene>
<name>A0A0A0HQM0_PARBD</name>
<dbReference type="InParanoid" id="A0A0A0HQM0"/>
<evidence type="ECO:0000313" key="1">
    <source>
        <dbReference type="EMBL" id="KGM91534.1"/>
    </source>
</evidence>
<organism evidence="1 2">
    <name type="scientific">Paracoccidioides brasiliensis (strain Pb18)</name>
    <dbReference type="NCBI Taxonomy" id="502780"/>
    <lineage>
        <taxon>Eukaryota</taxon>
        <taxon>Fungi</taxon>
        <taxon>Dikarya</taxon>
        <taxon>Ascomycota</taxon>
        <taxon>Pezizomycotina</taxon>
        <taxon>Eurotiomycetes</taxon>
        <taxon>Eurotiomycetidae</taxon>
        <taxon>Onygenales</taxon>
        <taxon>Ajellomycetaceae</taxon>
        <taxon>Paracoccidioides</taxon>
    </lineage>
</organism>
<dbReference type="Proteomes" id="UP000001628">
    <property type="component" value="Unassembled WGS sequence"/>
</dbReference>
<evidence type="ECO:0000313" key="2">
    <source>
        <dbReference type="Proteomes" id="UP000001628"/>
    </source>
</evidence>
<proteinExistence type="predicted"/>
<dbReference type="OrthoDB" id="10465532at2759"/>
<protein>
    <submittedName>
        <fullName evidence="1">Uncharacterized protein</fullName>
    </submittedName>
</protein>
<dbReference type="VEuPathDB" id="FungiDB:PADG_12392"/>
<keyword evidence="2" id="KW-1185">Reference proteome</keyword>
<dbReference type="AlphaFoldDB" id="A0A0A0HQM0"/>
<dbReference type="KEGG" id="pbn:PADG_12392"/>
<dbReference type="HOGENOM" id="CLU_1461764_0_0_1"/>
<dbReference type="RefSeq" id="XP_010763409.1">
    <property type="nucleotide sequence ID" value="XM_010765107.1"/>
</dbReference>
<sequence>MDAEALEPTEVGPLKAICPLLSRLLYTRPESCFAVDFLPGYRGELARLLKDLDNNYSGNNSNNSLANLLRANNTSITPGESKEKDLTRQYPPCIWPCASAHTPPPTVRIPRHARVADHAAPDIGSVSVTWPVPRAALNSISAIYVRAHVVIDAYAVRARTPLGSRIAPAVNGLDGRCDERDDHKR</sequence>